<evidence type="ECO:0000313" key="3">
    <source>
        <dbReference type="Proteomes" id="UP000244077"/>
    </source>
</evidence>
<dbReference type="InterPro" id="IPR012347">
    <property type="entry name" value="Ferritin-like"/>
</dbReference>
<evidence type="ECO:0000259" key="1">
    <source>
        <dbReference type="Pfam" id="PF02915"/>
    </source>
</evidence>
<dbReference type="InterPro" id="IPR009078">
    <property type="entry name" value="Ferritin-like_SF"/>
</dbReference>
<comment type="caution">
    <text evidence="2">The sequence shown here is derived from an EMBL/GenBank/DDBJ whole genome shotgun (WGS) entry which is preliminary data.</text>
</comment>
<dbReference type="RefSeq" id="WP_107817319.1">
    <property type="nucleotide sequence ID" value="NZ_QAOH01000012.1"/>
</dbReference>
<evidence type="ECO:0000313" key="2">
    <source>
        <dbReference type="EMBL" id="PTQ69286.1"/>
    </source>
</evidence>
<reference evidence="2 3" key="1">
    <citation type="submission" date="2018-04" db="EMBL/GenBank/DDBJ databases">
        <title>Genomic Encyclopedia of Archaeal and Bacterial Type Strains, Phase II (KMG-II): from individual species to whole genera.</title>
        <authorList>
            <person name="Goeker M."/>
        </authorList>
    </citation>
    <scope>NUCLEOTIDE SEQUENCE [LARGE SCALE GENOMIC DNA]</scope>
    <source>
        <strain evidence="2 3">DSM 100434</strain>
    </source>
</reference>
<dbReference type="SUPFAM" id="SSF47240">
    <property type="entry name" value="Ferritin-like"/>
    <property type="match status" value="1"/>
</dbReference>
<dbReference type="Pfam" id="PF02915">
    <property type="entry name" value="Rubrerythrin"/>
    <property type="match status" value="2"/>
</dbReference>
<dbReference type="EMBL" id="QAOH01000012">
    <property type="protein sequence ID" value="PTQ69286.1"/>
    <property type="molecule type" value="Genomic_DNA"/>
</dbReference>
<dbReference type="PANTHER" id="PTHR33531">
    <property type="entry name" value="RUBRERYTHRIN SUBFAMILY"/>
    <property type="match status" value="1"/>
</dbReference>
<organism evidence="2 3">
    <name type="scientific">Celeribacter persicus</name>
    <dbReference type="NCBI Taxonomy" id="1651082"/>
    <lineage>
        <taxon>Bacteria</taxon>
        <taxon>Pseudomonadati</taxon>
        <taxon>Pseudomonadota</taxon>
        <taxon>Alphaproteobacteria</taxon>
        <taxon>Rhodobacterales</taxon>
        <taxon>Roseobacteraceae</taxon>
        <taxon>Celeribacter</taxon>
    </lineage>
</organism>
<dbReference type="AlphaFoldDB" id="A0A2T5HCI1"/>
<dbReference type="CDD" id="cd01045">
    <property type="entry name" value="Ferritin_like_AB"/>
    <property type="match status" value="1"/>
</dbReference>
<keyword evidence="3" id="KW-1185">Reference proteome</keyword>
<name>A0A2T5HCI1_9RHOB</name>
<sequence length="164" mass="18428">MSEANKAKLTGLTTVREIMDTATSFEVVARDFYQSLAPKVSKNIRWLVDELAEEEQGHVDLFTKLANDPKVSEVMAEKIQRPVADGKFSDCVQVPDLGENPDDQEVLQYALMRETAAMEQYTELAETAPEGPLKEAFTFLANEEAEHKEELEKIYYEIVHSGGV</sequence>
<feature type="domain" description="Rubrerythrin diiron-binding" evidence="1">
    <location>
        <begin position="17"/>
        <end position="76"/>
    </location>
</feature>
<dbReference type="Proteomes" id="UP000244077">
    <property type="component" value="Unassembled WGS sequence"/>
</dbReference>
<proteinExistence type="predicted"/>
<dbReference type="Gene3D" id="1.20.1260.10">
    <property type="match status" value="1"/>
</dbReference>
<dbReference type="OrthoDB" id="7349688at2"/>
<dbReference type="InterPro" id="IPR003251">
    <property type="entry name" value="Rr_diiron-bd_dom"/>
</dbReference>
<feature type="domain" description="Rubrerythrin diiron-binding" evidence="1">
    <location>
        <begin position="105"/>
        <end position="157"/>
    </location>
</feature>
<accession>A0A2T5HCI1</accession>
<protein>
    <submittedName>
        <fullName evidence="2">Rubrerythrin</fullName>
    </submittedName>
</protein>
<dbReference type="PANTHER" id="PTHR33531:SF10">
    <property type="entry name" value="BLR7895 PROTEIN"/>
    <property type="match status" value="1"/>
</dbReference>
<dbReference type="GO" id="GO:0016491">
    <property type="term" value="F:oxidoreductase activity"/>
    <property type="evidence" value="ECO:0007669"/>
    <property type="project" value="InterPro"/>
</dbReference>
<gene>
    <name evidence="2" type="ORF">C8N42_11253</name>
</gene>
<dbReference type="GO" id="GO:0046872">
    <property type="term" value="F:metal ion binding"/>
    <property type="evidence" value="ECO:0007669"/>
    <property type="project" value="InterPro"/>
</dbReference>